<evidence type="ECO:0000256" key="1">
    <source>
        <dbReference type="SAM" id="Phobius"/>
    </source>
</evidence>
<accession>A0A7G3US39</accession>
<proteinExistence type="predicted"/>
<dbReference type="Proteomes" id="UP000005940">
    <property type="component" value="Chromosome"/>
</dbReference>
<gene>
    <name evidence="2" type="ORF">STSU_024915</name>
</gene>
<protein>
    <submittedName>
        <fullName evidence="2">Uncharacterized protein</fullName>
    </submittedName>
</protein>
<keyword evidence="1" id="KW-0472">Membrane</keyword>
<reference evidence="2 3" key="1">
    <citation type="journal article" date="2012" name="J. Bacteriol.">
        <title>Draft genome of Streptomyces tsukubaensis NRRL 18488, the producer of the clinically important immunosuppressant tacrolimus (FK506).</title>
        <authorList>
            <person name="Barreiro C."/>
            <person name="Prieto C."/>
            <person name="Sola-Landa A."/>
            <person name="Solera E."/>
            <person name="Martinez-Castro M."/>
            <person name="Perez-Redondo R."/>
            <person name="Garcia-Estrada C."/>
            <person name="Aparicio J.F."/>
            <person name="Fernandez-Martinez L.T."/>
            <person name="Santos-Aberturas J."/>
            <person name="Salehi-Najafabadi Z."/>
            <person name="Rodriguez-Garcia A."/>
            <person name="Tauch A."/>
            <person name="Martin J.F."/>
        </authorList>
    </citation>
    <scope>NUCLEOTIDE SEQUENCE [LARGE SCALE GENOMIC DNA]</scope>
    <source>
        <strain evidence="3">DSM 42081 / NBRC 108919 / NRRL 18488 / 9993</strain>
    </source>
</reference>
<sequence>MWAAAFCALALLVLLHIVDLGAGTLDALRSALWSGLAALLFAVLYPPRVTVGHDWLAVRGLLRERRVHTHLLTRISRREGIAQRVVLRDATGRRVEIDPITLAANPLIWHEIDRGARRSRESGLLRTGTPVLDGLRSRMDDIETERARAVFEASGLR</sequence>
<organism evidence="2 3">
    <name type="scientific">Streptomyces tsukubensis (strain DSM 42081 / NBRC 108919 / NRRL 18488 / 9993)</name>
    <dbReference type="NCBI Taxonomy" id="1114943"/>
    <lineage>
        <taxon>Bacteria</taxon>
        <taxon>Bacillati</taxon>
        <taxon>Actinomycetota</taxon>
        <taxon>Actinomycetes</taxon>
        <taxon>Kitasatosporales</taxon>
        <taxon>Streptomycetaceae</taxon>
        <taxon>Streptomyces</taxon>
    </lineage>
</organism>
<evidence type="ECO:0000313" key="3">
    <source>
        <dbReference type="Proteomes" id="UP000005940"/>
    </source>
</evidence>
<dbReference type="AlphaFoldDB" id="A0A7G3US39"/>
<keyword evidence="1" id="KW-0812">Transmembrane</keyword>
<feature type="transmembrane region" description="Helical" evidence="1">
    <location>
        <begin position="30"/>
        <end position="46"/>
    </location>
</feature>
<evidence type="ECO:0000313" key="2">
    <source>
        <dbReference type="EMBL" id="QKM71865.1"/>
    </source>
</evidence>
<keyword evidence="1" id="KW-1133">Transmembrane helix</keyword>
<keyword evidence="3" id="KW-1185">Reference proteome</keyword>
<dbReference type="EMBL" id="CP029159">
    <property type="protein sequence ID" value="QKM71865.1"/>
    <property type="molecule type" value="Genomic_DNA"/>
</dbReference>
<name>A0A7G3US39_STRT9</name>